<feature type="region of interest" description="Disordered" evidence="2">
    <location>
        <begin position="27"/>
        <end position="49"/>
    </location>
</feature>
<accession>A0ABX7N866</accession>
<sequence>MRQTFLLRSLVAASLFLATPVLAEDAASGKDCKEAHQGRHGHRGMRGEHKLARMEHRLDRAVESGRLSQAQAEAFKAEARQLRDELKAQAEAAGGQLSEDQRLQARERVRALRQKVKEAVRASAPQKT</sequence>
<protein>
    <recommendedName>
        <fullName evidence="6">Periplasmic heavy metal sensor</fullName>
    </recommendedName>
</protein>
<dbReference type="EMBL" id="CP071091">
    <property type="protein sequence ID" value="QSQ14945.1"/>
    <property type="molecule type" value="Genomic_DNA"/>
</dbReference>
<keyword evidence="5" id="KW-1185">Reference proteome</keyword>
<evidence type="ECO:0008006" key="6">
    <source>
        <dbReference type="Google" id="ProtNLM"/>
    </source>
</evidence>
<gene>
    <name evidence="4" type="ORF">JY572_02350</name>
</gene>
<evidence type="ECO:0000256" key="1">
    <source>
        <dbReference type="SAM" id="Coils"/>
    </source>
</evidence>
<reference evidence="4 5" key="1">
    <citation type="submission" date="2021-02" db="EMBL/GenBank/DDBJ databases">
        <title>De Novo genome assembly of isolated myxobacteria.</title>
        <authorList>
            <person name="Stevens D.C."/>
        </authorList>
    </citation>
    <scope>NUCLEOTIDE SEQUENCE [LARGE SCALE GENOMIC DNA]</scope>
    <source>
        <strain evidence="4 5">SCHIC003</strain>
    </source>
</reference>
<feature type="compositionally biased region" description="Basic and acidic residues" evidence="2">
    <location>
        <begin position="27"/>
        <end position="37"/>
    </location>
</feature>
<keyword evidence="3" id="KW-0732">Signal</keyword>
<keyword evidence="1" id="KW-0175">Coiled coil</keyword>
<feature type="signal peptide" evidence="3">
    <location>
        <begin position="1"/>
        <end position="23"/>
    </location>
</feature>
<feature type="chain" id="PRO_5045776836" description="Periplasmic heavy metal sensor" evidence="3">
    <location>
        <begin position="24"/>
        <end position="128"/>
    </location>
</feature>
<dbReference type="Proteomes" id="UP000663090">
    <property type="component" value="Chromosome"/>
</dbReference>
<dbReference type="RefSeq" id="WP_206716693.1">
    <property type="nucleotide sequence ID" value="NZ_CP071091.1"/>
</dbReference>
<evidence type="ECO:0000256" key="2">
    <source>
        <dbReference type="SAM" id="MobiDB-lite"/>
    </source>
</evidence>
<evidence type="ECO:0000313" key="5">
    <source>
        <dbReference type="Proteomes" id="UP000663090"/>
    </source>
</evidence>
<feature type="coiled-coil region" evidence="1">
    <location>
        <begin position="72"/>
        <end position="122"/>
    </location>
</feature>
<evidence type="ECO:0000313" key="4">
    <source>
        <dbReference type="EMBL" id="QSQ14945.1"/>
    </source>
</evidence>
<name>A0ABX7N866_9BACT</name>
<evidence type="ECO:0000256" key="3">
    <source>
        <dbReference type="SAM" id="SignalP"/>
    </source>
</evidence>
<proteinExistence type="predicted"/>
<organism evidence="4 5">
    <name type="scientific">Myxococcus landrumensis</name>
    <dbReference type="NCBI Taxonomy" id="2813577"/>
    <lineage>
        <taxon>Bacteria</taxon>
        <taxon>Pseudomonadati</taxon>
        <taxon>Myxococcota</taxon>
        <taxon>Myxococcia</taxon>
        <taxon>Myxococcales</taxon>
        <taxon>Cystobacterineae</taxon>
        <taxon>Myxococcaceae</taxon>
        <taxon>Myxococcus</taxon>
    </lineage>
</organism>